<dbReference type="NCBIfam" id="NF001236">
    <property type="entry name" value="PRK00203.1"/>
    <property type="match status" value="1"/>
</dbReference>
<evidence type="ECO:0000313" key="13">
    <source>
        <dbReference type="EMBL" id="MDI6451569.1"/>
    </source>
</evidence>
<dbReference type="InterPro" id="IPR002156">
    <property type="entry name" value="RNaseH_domain"/>
</dbReference>
<feature type="domain" description="RNase H type-1" evidence="12">
    <location>
        <begin position="3"/>
        <end position="145"/>
    </location>
</feature>
<dbReference type="Gene3D" id="3.30.420.10">
    <property type="entry name" value="Ribonuclease H-like superfamily/Ribonuclease H"/>
    <property type="match status" value="1"/>
</dbReference>
<dbReference type="GO" id="GO:0000287">
    <property type="term" value="F:magnesium ion binding"/>
    <property type="evidence" value="ECO:0007669"/>
    <property type="project" value="UniProtKB-UniRule"/>
</dbReference>
<evidence type="ECO:0000256" key="4">
    <source>
        <dbReference type="ARBA" id="ARBA00011245"/>
    </source>
</evidence>
<evidence type="ECO:0000256" key="1">
    <source>
        <dbReference type="ARBA" id="ARBA00000077"/>
    </source>
</evidence>
<evidence type="ECO:0000256" key="3">
    <source>
        <dbReference type="ARBA" id="ARBA00005300"/>
    </source>
</evidence>
<keyword evidence="11" id="KW-0963">Cytoplasm</keyword>
<accession>A0AAW6U7B2</accession>
<dbReference type="EMBL" id="JASCXX010000040">
    <property type="protein sequence ID" value="MDI6451569.1"/>
    <property type="molecule type" value="Genomic_DNA"/>
</dbReference>
<evidence type="ECO:0000259" key="12">
    <source>
        <dbReference type="PROSITE" id="PS50879"/>
    </source>
</evidence>
<dbReference type="PANTHER" id="PTHR10642">
    <property type="entry name" value="RIBONUCLEASE H1"/>
    <property type="match status" value="1"/>
</dbReference>
<dbReference type="GO" id="GO:0003676">
    <property type="term" value="F:nucleic acid binding"/>
    <property type="evidence" value="ECO:0007669"/>
    <property type="project" value="InterPro"/>
</dbReference>
<evidence type="ECO:0000256" key="5">
    <source>
        <dbReference type="ARBA" id="ARBA00012180"/>
    </source>
</evidence>
<dbReference type="InterPro" id="IPR036397">
    <property type="entry name" value="RNaseH_sf"/>
</dbReference>
<dbReference type="EC" id="3.1.26.4" evidence="5 11"/>
<dbReference type="GO" id="GO:0043137">
    <property type="term" value="P:DNA replication, removal of RNA primer"/>
    <property type="evidence" value="ECO:0007669"/>
    <property type="project" value="TreeGrafter"/>
</dbReference>
<feature type="binding site" evidence="11">
    <location>
        <position position="50"/>
    </location>
    <ligand>
        <name>Mg(2+)</name>
        <dbReference type="ChEBI" id="CHEBI:18420"/>
        <label>1</label>
    </ligand>
</feature>
<dbReference type="Proteomes" id="UP001431776">
    <property type="component" value="Unassembled WGS sequence"/>
</dbReference>
<dbReference type="PANTHER" id="PTHR10642:SF26">
    <property type="entry name" value="RIBONUCLEASE H1"/>
    <property type="match status" value="1"/>
</dbReference>
<dbReference type="HAMAP" id="MF_00042">
    <property type="entry name" value="RNase_H"/>
    <property type="match status" value="1"/>
</dbReference>
<dbReference type="GO" id="GO:0005737">
    <property type="term" value="C:cytoplasm"/>
    <property type="evidence" value="ECO:0007669"/>
    <property type="project" value="UniProtKB-SubCell"/>
</dbReference>
<comment type="catalytic activity">
    <reaction evidence="1 11">
        <text>Endonucleolytic cleavage to 5'-phosphomonoester.</text>
        <dbReference type="EC" id="3.1.26.4"/>
    </reaction>
</comment>
<proteinExistence type="inferred from homology"/>
<evidence type="ECO:0000256" key="6">
    <source>
        <dbReference type="ARBA" id="ARBA00022722"/>
    </source>
</evidence>
<dbReference type="AlphaFoldDB" id="A0AAW6U7B2"/>
<evidence type="ECO:0000256" key="9">
    <source>
        <dbReference type="ARBA" id="ARBA00022801"/>
    </source>
</evidence>
<feature type="binding site" evidence="11">
    <location>
        <position position="12"/>
    </location>
    <ligand>
        <name>Mg(2+)</name>
        <dbReference type="ChEBI" id="CHEBI:18420"/>
        <label>1</label>
    </ligand>
</feature>
<dbReference type="RefSeq" id="WP_349246978.1">
    <property type="nucleotide sequence ID" value="NZ_JASCXX010000040.1"/>
</dbReference>
<keyword evidence="14" id="KW-1185">Reference proteome</keyword>
<keyword evidence="7 11" id="KW-0479">Metal-binding</keyword>
<evidence type="ECO:0000313" key="14">
    <source>
        <dbReference type="Proteomes" id="UP001431776"/>
    </source>
</evidence>
<dbReference type="CDD" id="cd09278">
    <property type="entry name" value="RNase_HI_prokaryote_like"/>
    <property type="match status" value="1"/>
</dbReference>
<keyword evidence="8 11" id="KW-0255">Endonuclease</keyword>
<feature type="binding site" evidence="11">
    <location>
        <position position="137"/>
    </location>
    <ligand>
        <name>Mg(2+)</name>
        <dbReference type="ChEBI" id="CHEBI:18420"/>
        <label>2</label>
    </ligand>
</feature>
<dbReference type="InterPro" id="IPR012337">
    <property type="entry name" value="RNaseH-like_sf"/>
</dbReference>
<keyword evidence="10 11" id="KW-0460">Magnesium</keyword>
<organism evidence="13 14">
    <name type="scientific">Anaerobaca lacustris</name>
    <dbReference type="NCBI Taxonomy" id="3044600"/>
    <lineage>
        <taxon>Bacteria</taxon>
        <taxon>Pseudomonadati</taxon>
        <taxon>Planctomycetota</taxon>
        <taxon>Phycisphaerae</taxon>
        <taxon>Sedimentisphaerales</taxon>
        <taxon>Anaerobacaceae</taxon>
        <taxon>Anaerobaca</taxon>
    </lineage>
</organism>
<name>A0AAW6U7B2_9BACT</name>
<keyword evidence="6 11" id="KW-0540">Nuclease</keyword>
<evidence type="ECO:0000256" key="8">
    <source>
        <dbReference type="ARBA" id="ARBA00022759"/>
    </source>
</evidence>
<evidence type="ECO:0000256" key="10">
    <source>
        <dbReference type="ARBA" id="ARBA00022842"/>
    </source>
</evidence>
<sequence>MDDRKKVSIYTDGGCLGNPGPGGYGVVLRYGPHEKRLSAGFRRTTNNRMEIMAAIAGLEALKDPCRVTLYSDSKYLVDAMTLGWVTRWKANGWKRNKTDRAVNVDLWERLLDACRPHDVRFQWVKGHAGHPENEACDTLANQAATGPDLPPDQPYERLTHTLL</sequence>
<dbReference type="SUPFAM" id="SSF53098">
    <property type="entry name" value="Ribonuclease H-like"/>
    <property type="match status" value="1"/>
</dbReference>
<dbReference type="PROSITE" id="PS50879">
    <property type="entry name" value="RNASE_H_1"/>
    <property type="match status" value="1"/>
</dbReference>
<feature type="binding site" evidence="11">
    <location>
        <position position="72"/>
    </location>
    <ligand>
        <name>Mg(2+)</name>
        <dbReference type="ChEBI" id="CHEBI:18420"/>
        <label>1</label>
    </ligand>
</feature>
<feature type="binding site" evidence="11">
    <location>
        <position position="12"/>
    </location>
    <ligand>
        <name>Mg(2+)</name>
        <dbReference type="ChEBI" id="CHEBI:18420"/>
        <label>2</label>
    </ligand>
</feature>
<gene>
    <name evidence="11 13" type="primary">rnhA</name>
    <name evidence="13" type="ORF">QJ522_21080</name>
</gene>
<dbReference type="FunFam" id="3.30.420.10:FF:000089">
    <property type="entry name" value="Ribonuclease H"/>
    <property type="match status" value="1"/>
</dbReference>
<comment type="caution">
    <text evidence="13">The sequence shown here is derived from an EMBL/GenBank/DDBJ whole genome shotgun (WGS) entry which is preliminary data.</text>
</comment>
<evidence type="ECO:0000256" key="7">
    <source>
        <dbReference type="ARBA" id="ARBA00022723"/>
    </source>
</evidence>
<protein>
    <recommendedName>
        <fullName evidence="5 11">Ribonuclease H</fullName>
        <shortName evidence="11">RNase H</shortName>
        <ecNumber evidence="5 11">3.1.26.4</ecNumber>
    </recommendedName>
</protein>
<dbReference type="Pfam" id="PF00075">
    <property type="entry name" value="RNase_H"/>
    <property type="match status" value="1"/>
</dbReference>
<dbReference type="GO" id="GO:0004523">
    <property type="term" value="F:RNA-DNA hybrid ribonuclease activity"/>
    <property type="evidence" value="ECO:0007669"/>
    <property type="project" value="UniProtKB-UniRule"/>
</dbReference>
<evidence type="ECO:0000256" key="11">
    <source>
        <dbReference type="HAMAP-Rule" id="MF_00042"/>
    </source>
</evidence>
<comment type="subunit">
    <text evidence="4 11">Monomer.</text>
</comment>
<evidence type="ECO:0000256" key="2">
    <source>
        <dbReference type="ARBA" id="ARBA00004065"/>
    </source>
</evidence>
<comment type="cofactor">
    <cofactor evidence="11">
        <name>Mg(2+)</name>
        <dbReference type="ChEBI" id="CHEBI:18420"/>
    </cofactor>
    <text evidence="11">Binds 1 Mg(2+) ion per subunit. May bind a second metal ion at a regulatory site, or after substrate binding.</text>
</comment>
<comment type="subcellular location">
    <subcellularLocation>
        <location evidence="11">Cytoplasm</location>
    </subcellularLocation>
</comment>
<dbReference type="InterPro" id="IPR050092">
    <property type="entry name" value="RNase_H"/>
</dbReference>
<comment type="similarity">
    <text evidence="3 11">Belongs to the RNase H family.</text>
</comment>
<reference evidence="13" key="1">
    <citation type="submission" date="2023-05" db="EMBL/GenBank/DDBJ databases">
        <title>Anaerotaeda fermentans gen. nov., sp. nov., a novel anaerobic planctomycete of the new family within the order Sedimentisphaerales isolated from Taman Peninsula, Russia.</title>
        <authorList>
            <person name="Khomyakova M.A."/>
            <person name="Merkel A.Y."/>
            <person name="Slobodkin A.I."/>
        </authorList>
    </citation>
    <scope>NUCLEOTIDE SEQUENCE</scope>
    <source>
        <strain evidence="13">M17dextr</strain>
    </source>
</reference>
<keyword evidence="9 11" id="KW-0378">Hydrolase</keyword>
<dbReference type="InterPro" id="IPR022892">
    <property type="entry name" value="RNaseHI"/>
</dbReference>
<comment type="function">
    <text evidence="2 11">Endonuclease that specifically degrades the RNA of RNA-DNA hybrids.</text>
</comment>